<accession>A0A2A5CEF7</accession>
<evidence type="ECO:0000256" key="4">
    <source>
        <dbReference type="ARBA" id="ARBA00022517"/>
    </source>
</evidence>
<dbReference type="InterPro" id="IPR039255">
    <property type="entry name" value="YceD_bac"/>
</dbReference>
<gene>
    <name evidence="6" type="ORF">COA71_05845</name>
</gene>
<dbReference type="Proteomes" id="UP000228987">
    <property type="component" value="Unassembled WGS sequence"/>
</dbReference>
<evidence type="ECO:0000256" key="3">
    <source>
        <dbReference type="ARBA" id="ARBA00015716"/>
    </source>
</evidence>
<sequence length="186" mass="20964">MLLQSFPEIIDVKKFFSRQARLRAPLPLQLLKRLEQYLNKAEGGNSSAIDVDLDFSQDEESRFILVGKMKGRVLLSCQRCLQAVEYSLSSDFKVHVINELKISGDRELAEDELEVVLSLEGKLDLLALVEDELILSLPLVIYHDEADCNQALIDLQASSRREIGSKAFAELAVLKNQLKSSKSKMK</sequence>
<dbReference type="Pfam" id="PF02620">
    <property type="entry name" value="YceD"/>
    <property type="match status" value="1"/>
</dbReference>
<dbReference type="GO" id="GO:0005829">
    <property type="term" value="C:cytosol"/>
    <property type="evidence" value="ECO:0007669"/>
    <property type="project" value="TreeGrafter"/>
</dbReference>
<dbReference type="PANTHER" id="PTHR38099:SF1">
    <property type="entry name" value="LARGE RIBOSOMAL RNA SUBUNIT ACCUMULATION PROTEIN YCED"/>
    <property type="match status" value="1"/>
</dbReference>
<evidence type="ECO:0000256" key="1">
    <source>
        <dbReference type="ARBA" id="ARBA00002868"/>
    </source>
</evidence>
<organism evidence="6 7">
    <name type="scientific">SAR86 cluster bacterium</name>
    <dbReference type="NCBI Taxonomy" id="2030880"/>
    <lineage>
        <taxon>Bacteria</taxon>
        <taxon>Pseudomonadati</taxon>
        <taxon>Pseudomonadota</taxon>
        <taxon>Gammaproteobacteria</taxon>
        <taxon>SAR86 cluster</taxon>
    </lineage>
</organism>
<dbReference type="GO" id="GO:0042254">
    <property type="term" value="P:ribosome biogenesis"/>
    <property type="evidence" value="ECO:0007669"/>
    <property type="project" value="UniProtKB-KW"/>
</dbReference>
<comment type="similarity">
    <text evidence="2">Belongs to the DUF177 domain family.</text>
</comment>
<evidence type="ECO:0000256" key="5">
    <source>
        <dbReference type="ARBA" id="ARBA00031841"/>
    </source>
</evidence>
<dbReference type="EMBL" id="NVWI01000003">
    <property type="protein sequence ID" value="PCJ42113.1"/>
    <property type="molecule type" value="Genomic_DNA"/>
</dbReference>
<comment type="caution">
    <text evidence="6">The sequence shown here is derived from an EMBL/GenBank/DDBJ whole genome shotgun (WGS) entry which is preliminary data.</text>
</comment>
<reference evidence="7" key="1">
    <citation type="submission" date="2017-08" db="EMBL/GenBank/DDBJ databases">
        <title>A dynamic microbial community with high functional redundancy inhabits the cold, oxic subseafloor aquifer.</title>
        <authorList>
            <person name="Tully B.J."/>
            <person name="Wheat C.G."/>
            <person name="Glazer B.T."/>
            <person name="Huber J.A."/>
        </authorList>
    </citation>
    <scope>NUCLEOTIDE SEQUENCE [LARGE SCALE GENOMIC DNA]</scope>
</reference>
<proteinExistence type="inferred from homology"/>
<evidence type="ECO:0000313" key="7">
    <source>
        <dbReference type="Proteomes" id="UP000228987"/>
    </source>
</evidence>
<name>A0A2A5CEF7_9GAMM</name>
<dbReference type="InterPro" id="IPR003772">
    <property type="entry name" value="YceD"/>
</dbReference>
<dbReference type="AlphaFoldDB" id="A0A2A5CEF7"/>
<protein>
    <recommendedName>
        <fullName evidence="3">Large ribosomal RNA subunit accumulation protein YceD</fullName>
    </recommendedName>
    <alternativeName>
        <fullName evidence="5">23S rRNA accumulation protein YceD</fullName>
    </alternativeName>
</protein>
<keyword evidence="4" id="KW-0690">Ribosome biogenesis</keyword>
<dbReference type="PANTHER" id="PTHR38099">
    <property type="entry name" value="LARGE RIBOSOMAL RNA SUBUNIT ACCUMULATION PROTEIN YCED"/>
    <property type="match status" value="1"/>
</dbReference>
<evidence type="ECO:0000256" key="2">
    <source>
        <dbReference type="ARBA" id="ARBA00010740"/>
    </source>
</evidence>
<comment type="function">
    <text evidence="1">Plays a role in synthesis, processing and/or stability of 23S rRNA.</text>
</comment>
<evidence type="ECO:0000313" key="6">
    <source>
        <dbReference type="EMBL" id="PCJ42113.1"/>
    </source>
</evidence>